<dbReference type="HOGENOM" id="CLU_3210705_0_0_2"/>
<gene>
    <name evidence="1" type="ORF">J07HQW2_00861</name>
</gene>
<evidence type="ECO:0000313" key="2">
    <source>
        <dbReference type="Proteomes" id="UP000030710"/>
    </source>
</evidence>
<dbReference type="Proteomes" id="UP000030710">
    <property type="component" value="Unassembled WGS sequence"/>
</dbReference>
<dbReference type="EMBL" id="KE356561">
    <property type="protein sequence ID" value="ERG94427.1"/>
    <property type="molecule type" value="Genomic_DNA"/>
</dbReference>
<reference evidence="1 2" key="1">
    <citation type="journal article" date="2013" name="PLoS ONE">
        <title>Assembly-driven community genomics of a hypersaline microbial ecosystem.</title>
        <authorList>
            <person name="Podell S."/>
            <person name="Ugalde J.A."/>
            <person name="Narasingarao P."/>
            <person name="Banfield J.F."/>
            <person name="Heidelberg K.B."/>
            <person name="Allen E.E."/>
        </authorList>
    </citation>
    <scope>NUCLEOTIDE SEQUENCE [LARGE SCALE GENOMIC DNA]</scope>
    <source>
        <strain evidence="2">J07HQW2</strain>
    </source>
</reference>
<sequence length="44" mass="4957">MVEEQGNTEMSEAATLFPQNHPKLAQELLCLSSNSETYPYNLIN</sequence>
<dbReference type="AlphaFoldDB" id="U1PL64"/>
<organism evidence="1 2">
    <name type="scientific">Haloquadratum walsbyi J07HQW2</name>
    <dbReference type="NCBI Taxonomy" id="1238425"/>
    <lineage>
        <taxon>Archaea</taxon>
        <taxon>Methanobacteriati</taxon>
        <taxon>Methanobacteriota</taxon>
        <taxon>Stenosarchaea group</taxon>
        <taxon>Halobacteria</taxon>
        <taxon>Halobacteriales</taxon>
        <taxon>Haloferacaceae</taxon>
        <taxon>Haloquadratum</taxon>
    </lineage>
</organism>
<evidence type="ECO:0000313" key="1">
    <source>
        <dbReference type="EMBL" id="ERG94427.1"/>
    </source>
</evidence>
<proteinExistence type="predicted"/>
<accession>U1PL64</accession>
<protein>
    <submittedName>
        <fullName evidence="1">Uncharacterized protein</fullName>
    </submittedName>
</protein>
<name>U1PL64_9EURY</name>